<dbReference type="Proteomes" id="UP000188320">
    <property type="component" value="Unassembled WGS sequence"/>
</dbReference>
<evidence type="ECO:0000313" key="4">
    <source>
        <dbReference type="EMBL" id="OMH82224.1"/>
    </source>
</evidence>
<name>A0A1R1PK02_ZANCU</name>
<sequence>MSFCLHYLLFSTALHNVQTLITLYPLLLSPSTHSAVSITLTLYFLIVWIYVFGLSSITEETQTDSTPTYTPTNSPSINPTLCRVSILVIITPPFPRTVRFHTEHCAIKLPCVTTTPLSWPLFVLVYSIYAASPDAKSRKSNSSIIFTSLLLDKLSSPDPLSSILSVHSHGISFGQSSTPLSALCKSLLNALIFKLVVRIILLPVVRNKCATSS</sequence>
<keyword evidence="1" id="KW-0812">Transmembrane</keyword>
<keyword evidence="1" id="KW-0472">Membrane</keyword>
<evidence type="ECO:0000256" key="1">
    <source>
        <dbReference type="SAM" id="Phobius"/>
    </source>
</evidence>
<evidence type="ECO:0000256" key="2">
    <source>
        <dbReference type="SAM" id="SignalP"/>
    </source>
</evidence>
<keyword evidence="1" id="KW-1133">Transmembrane helix</keyword>
<dbReference type="AlphaFoldDB" id="A0A1R1PK02"/>
<accession>A0A1R1PK02</accession>
<dbReference type="EMBL" id="LSSK01000931">
    <property type="protein sequence ID" value="OMH81296.1"/>
    <property type="molecule type" value="Genomic_DNA"/>
</dbReference>
<dbReference type="EMBL" id="LSSK01000712">
    <property type="protein sequence ID" value="OMH82224.1"/>
    <property type="molecule type" value="Genomic_DNA"/>
</dbReference>
<organism evidence="3 5">
    <name type="scientific">Zancudomyces culisetae</name>
    <name type="common">Gut fungus</name>
    <name type="synonym">Smittium culisetae</name>
    <dbReference type="NCBI Taxonomy" id="1213189"/>
    <lineage>
        <taxon>Eukaryota</taxon>
        <taxon>Fungi</taxon>
        <taxon>Fungi incertae sedis</taxon>
        <taxon>Zoopagomycota</taxon>
        <taxon>Kickxellomycotina</taxon>
        <taxon>Harpellomycetes</taxon>
        <taxon>Harpellales</taxon>
        <taxon>Legeriomycetaceae</taxon>
        <taxon>Zancudomyces</taxon>
    </lineage>
</organism>
<gene>
    <name evidence="4" type="ORF">AX774_g4295</name>
    <name evidence="3" type="ORF">AX774_g5240</name>
</gene>
<reference evidence="3" key="2">
    <citation type="submission" date="2017-01" db="EMBL/GenBank/DDBJ databases">
        <authorList>
            <person name="Mah S.A."/>
            <person name="Swanson W.J."/>
            <person name="Moy G.W."/>
            <person name="Vacquier V.D."/>
        </authorList>
    </citation>
    <scope>NUCLEOTIDE SEQUENCE [LARGE SCALE GENOMIC DNA]</scope>
    <source>
        <strain evidence="3">COL-18-3</strain>
    </source>
</reference>
<feature type="chain" id="PRO_5015068952" evidence="2">
    <location>
        <begin position="20"/>
        <end position="213"/>
    </location>
</feature>
<evidence type="ECO:0000313" key="3">
    <source>
        <dbReference type="EMBL" id="OMH81296.1"/>
    </source>
</evidence>
<proteinExistence type="predicted"/>
<reference evidence="5" key="1">
    <citation type="submission" date="2017-01" db="EMBL/GenBank/DDBJ databases">
        <authorList>
            <person name="Wang Y."/>
            <person name="White M."/>
            <person name="Kvist S."/>
            <person name="Moncalvo J.-M."/>
        </authorList>
    </citation>
    <scope>NUCLEOTIDE SEQUENCE [LARGE SCALE GENOMIC DNA]</scope>
    <source>
        <strain evidence="5">COL-18-3</strain>
    </source>
</reference>
<evidence type="ECO:0000313" key="5">
    <source>
        <dbReference type="Proteomes" id="UP000188320"/>
    </source>
</evidence>
<feature type="signal peptide" evidence="2">
    <location>
        <begin position="1"/>
        <end position="19"/>
    </location>
</feature>
<keyword evidence="5" id="KW-1185">Reference proteome</keyword>
<keyword evidence="2" id="KW-0732">Signal</keyword>
<comment type="caution">
    <text evidence="3">The sequence shown here is derived from an EMBL/GenBank/DDBJ whole genome shotgun (WGS) entry which is preliminary data.</text>
</comment>
<protein>
    <submittedName>
        <fullName evidence="3">Uncharacterized protein</fullName>
    </submittedName>
</protein>
<feature type="transmembrane region" description="Helical" evidence="1">
    <location>
        <begin position="35"/>
        <end position="53"/>
    </location>
</feature>